<dbReference type="OrthoDB" id="1928518at2759"/>
<feature type="compositionally biased region" description="Low complexity" evidence="1">
    <location>
        <begin position="28"/>
        <end position="41"/>
    </location>
</feature>
<name>A0A6A4M1N1_9ERIC</name>
<dbReference type="EMBL" id="QEFC01001001">
    <property type="protein sequence ID" value="KAE9460667.1"/>
    <property type="molecule type" value="Genomic_DNA"/>
</dbReference>
<feature type="region of interest" description="Disordered" evidence="1">
    <location>
        <begin position="1"/>
        <end position="41"/>
    </location>
</feature>
<dbReference type="AlphaFoldDB" id="A0A6A4M1N1"/>
<accession>A0A6A4M1N1</accession>
<gene>
    <name evidence="2" type="ORF">C3L33_07454</name>
</gene>
<protein>
    <submittedName>
        <fullName evidence="2">Uncharacterized protein</fullName>
    </submittedName>
</protein>
<feature type="non-terminal residue" evidence="2">
    <location>
        <position position="1"/>
    </location>
</feature>
<evidence type="ECO:0000313" key="3">
    <source>
        <dbReference type="Proteomes" id="UP000428333"/>
    </source>
</evidence>
<evidence type="ECO:0000313" key="2">
    <source>
        <dbReference type="EMBL" id="KAE9460667.1"/>
    </source>
</evidence>
<reference evidence="2 3" key="1">
    <citation type="journal article" date="2019" name="Genome Biol. Evol.">
        <title>The Rhododendron genome and chromosomal organization provide insight into shared whole-genome duplications across the heath family (Ericaceae).</title>
        <authorList>
            <person name="Soza V.L."/>
            <person name="Lindsley D."/>
            <person name="Waalkes A."/>
            <person name="Ramage E."/>
            <person name="Patwardhan R.P."/>
            <person name="Burton J.N."/>
            <person name="Adey A."/>
            <person name="Kumar A."/>
            <person name="Qiu R."/>
            <person name="Shendure J."/>
            <person name="Hall B."/>
        </authorList>
    </citation>
    <scope>NUCLEOTIDE SEQUENCE [LARGE SCALE GENOMIC DNA]</scope>
    <source>
        <strain evidence="2">RSF 1966-606</strain>
    </source>
</reference>
<evidence type="ECO:0000256" key="1">
    <source>
        <dbReference type="SAM" id="MobiDB-lite"/>
    </source>
</evidence>
<feature type="region of interest" description="Disordered" evidence="1">
    <location>
        <begin position="68"/>
        <end position="87"/>
    </location>
</feature>
<dbReference type="PANTHER" id="PTHR36773:SF1">
    <property type="entry name" value="EXPRESSED PROTEIN"/>
    <property type="match status" value="1"/>
</dbReference>
<keyword evidence="3" id="KW-1185">Reference proteome</keyword>
<dbReference type="GO" id="GO:0009536">
    <property type="term" value="C:plastid"/>
    <property type="evidence" value="ECO:0007669"/>
    <property type="project" value="TreeGrafter"/>
</dbReference>
<sequence length="175" mass="18891">MATPQPDVNDDDYSPSSTIITFDPPLPLLRNPIPSSSSSPSSPFILAFKDADSFSTACKSCLSTLTSHARPAPESAAPSPPPTGGETRVCVEAAKARCEKFAKEKCVPVFREARVAGRKVDWKEASKLMFWAVAAERGLGFGFGLDRMGSWAEFRDRVEVTSYRGSDILGTVISE</sequence>
<proteinExistence type="predicted"/>
<dbReference type="PANTHER" id="PTHR36773">
    <property type="entry name" value="EXPRESSED PROTEIN"/>
    <property type="match status" value="1"/>
</dbReference>
<dbReference type="Proteomes" id="UP000428333">
    <property type="component" value="Linkage Group LG04"/>
</dbReference>
<organism evidence="2 3">
    <name type="scientific">Rhododendron williamsianum</name>
    <dbReference type="NCBI Taxonomy" id="262921"/>
    <lineage>
        <taxon>Eukaryota</taxon>
        <taxon>Viridiplantae</taxon>
        <taxon>Streptophyta</taxon>
        <taxon>Embryophyta</taxon>
        <taxon>Tracheophyta</taxon>
        <taxon>Spermatophyta</taxon>
        <taxon>Magnoliopsida</taxon>
        <taxon>eudicotyledons</taxon>
        <taxon>Gunneridae</taxon>
        <taxon>Pentapetalae</taxon>
        <taxon>asterids</taxon>
        <taxon>Ericales</taxon>
        <taxon>Ericaceae</taxon>
        <taxon>Ericoideae</taxon>
        <taxon>Rhodoreae</taxon>
        <taxon>Rhododendron</taxon>
    </lineage>
</organism>
<comment type="caution">
    <text evidence="2">The sequence shown here is derived from an EMBL/GenBank/DDBJ whole genome shotgun (WGS) entry which is preliminary data.</text>
</comment>